<evidence type="ECO:0000313" key="3">
    <source>
        <dbReference type="Proteomes" id="UP000290253"/>
    </source>
</evidence>
<feature type="signal peptide" evidence="1">
    <location>
        <begin position="1"/>
        <end position="22"/>
    </location>
</feature>
<name>A0A4Q1SB65_9BACT</name>
<accession>A0A4Q1SB65</accession>
<evidence type="ECO:0000256" key="1">
    <source>
        <dbReference type="SAM" id="SignalP"/>
    </source>
</evidence>
<dbReference type="InterPro" id="IPR051200">
    <property type="entry name" value="Host-pathogen_enzymatic-act"/>
</dbReference>
<dbReference type="Proteomes" id="UP000290253">
    <property type="component" value="Unassembled WGS sequence"/>
</dbReference>
<comment type="caution">
    <text evidence="2">The sequence shown here is derived from an EMBL/GenBank/DDBJ whole genome shotgun (WGS) entry which is preliminary data.</text>
</comment>
<sequence>MLNTYVKAFAVAMLATSAVAGAQSVKGTIALPGLPEQLAVNPITNRVYVAVPNFGAEPYDTLSVVDGHTDAVIQNIEIPPVAYAVAVDPFRCLVYVGGTYVDASGVSQNEVAVVNARTNTVQKTIAISTTPGNGIQGLAVNEATGMLYVSNGSDNELDVVQNLTVQQRISLSAQPFGVAVNPLIGNVYVALVDGNVSIINAKTNQITVTTPFGASDAGIAVNLLTGNVYVANSVSYPESGSVGALNQSGTLEAMIPAGYAPLGIDVDFGTNLIFVANSQSNTVGIISGKTNAVTATLPVSSLFLAVNPVTQKVYVAPSANTPILTVVNEK</sequence>
<organism evidence="2 3">
    <name type="scientific">Silvibacterium dinghuense</name>
    <dbReference type="NCBI Taxonomy" id="1560006"/>
    <lineage>
        <taxon>Bacteria</taxon>
        <taxon>Pseudomonadati</taxon>
        <taxon>Acidobacteriota</taxon>
        <taxon>Terriglobia</taxon>
        <taxon>Terriglobales</taxon>
        <taxon>Acidobacteriaceae</taxon>
        <taxon>Silvibacterium</taxon>
    </lineage>
</organism>
<dbReference type="SUPFAM" id="SSF51004">
    <property type="entry name" value="C-terminal (heme d1) domain of cytochrome cd1-nitrite reductase"/>
    <property type="match status" value="1"/>
</dbReference>
<proteinExistence type="predicted"/>
<keyword evidence="1" id="KW-0732">Signal</keyword>
<dbReference type="AlphaFoldDB" id="A0A4Q1SB65"/>
<dbReference type="OrthoDB" id="113294at2"/>
<feature type="chain" id="PRO_5020657872" evidence="1">
    <location>
        <begin position="23"/>
        <end position="330"/>
    </location>
</feature>
<dbReference type="InterPro" id="IPR011048">
    <property type="entry name" value="Haem_d1_sf"/>
</dbReference>
<dbReference type="InterPro" id="IPR015943">
    <property type="entry name" value="WD40/YVTN_repeat-like_dom_sf"/>
</dbReference>
<dbReference type="Gene3D" id="2.130.10.10">
    <property type="entry name" value="YVTN repeat-like/Quinoprotein amine dehydrogenase"/>
    <property type="match status" value="2"/>
</dbReference>
<protein>
    <submittedName>
        <fullName evidence="2">YncE family protein</fullName>
    </submittedName>
</protein>
<gene>
    <name evidence="2" type="ORF">ESZ00_14180</name>
</gene>
<dbReference type="PANTHER" id="PTHR47197">
    <property type="entry name" value="PROTEIN NIRF"/>
    <property type="match status" value="1"/>
</dbReference>
<dbReference type="PANTHER" id="PTHR47197:SF3">
    <property type="entry name" value="DIHYDRO-HEME D1 DEHYDROGENASE"/>
    <property type="match status" value="1"/>
</dbReference>
<evidence type="ECO:0000313" key="2">
    <source>
        <dbReference type="EMBL" id="RXS94249.1"/>
    </source>
</evidence>
<dbReference type="RefSeq" id="WP_129208987.1">
    <property type="nucleotide sequence ID" value="NZ_BMGU01000005.1"/>
</dbReference>
<keyword evidence="3" id="KW-1185">Reference proteome</keyword>
<reference evidence="2 3" key="1">
    <citation type="journal article" date="2016" name="Int. J. Syst. Evol. Microbiol.">
        <title>Acidipila dinghuensis sp. nov., an acidobacterium isolated from forest soil.</title>
        <authorList>
            <person name="Jiang Y.W."/>
            <person name="Wang J."/>
            <person name="Chen M.H."/>
            <person name="Lv Y.Y."/>
            <person name="Qiu L.H."/>
        </authorList>
    </citation>
    <scope>NUCLEOTIDE SEQUENCE [LARGE SCALE GENOMIC DNA]</scope>
    <source>
        <strain evidence="2 3">DHOF10</strain>
    </source>
</reference>
<dbReference type="EMBL" id="SDMK01000003">
    <property type="protein sequence ID" value="RXS94249.1"/>
    <property type="molecule type" value="Genomic_DNA"/>
</dbReference>